<dbReference type="VEuPathDB" id="GiardiaDB:GMRT_14152"/>
<dbReference type="AlphaFoldDB" id="A0A4Z1STU1"/>
<dbReference type="Pfam" id="PF00254">
    <property type="entry name" value="FKBP_C"/>
    <property type="match status" value="1"/>
</dbReference>
<proteinExistence type="predicted"/>
<evidence type="ECO:0000256" key="8">
    <source>
        <dbReference type="SAM" id="Coils"/>
    </source>
</evidence>
<dbReference type="SUPFAM" id="SSF48452">
    <property type="entry name" value="TPR-like"/>
    <property type="match status" value="1"/>
</dbReference>
<keyword evidence="5 7" id="KW-0697">Rotamase</keyword>
<dbReference type="InterPro" id="IPR011990">
    <property type="entry name" value="TPR-like_helical_dom_sf"/>
</dbReference>
<name>A0A4Z1STU1_GIAMU</name>
<dbReference type="EMBL" id="VDLU01000004">
    <property type="protein sequence ID" value="TNJ27058.1"/>
    <property type="molecule type" value="Genomic_DNA"/>
</dbReference>
<organism evidence="10 11">
    <name type="scientific">Giardia muris</name>
    <dbReference type="NCBI Taxonomy" id="5742"/>
    <lineage>
        <taxon>Eukaryota</taxon>
        <taxon>Metamonada</taxon>
        <taxon>Diplomonadida</taxon>
        <taxon>Hexamitidae</taxon>
        <taxon>Giardiinae</taxon>
        <taxon>Giardia</taxon>
    </lineage>
</organism>
<protein>
    <recommendedName>
        <fullName evidence="2 7">peptidylprolyl isomerase</fullName>
        <ecNumber evidence="2 7">5.2.1.8</ecNumber>
    </recommendedName>
</protein>
<accession>A0A4Z1STU1</accession>
<keyword evidence="3" id="KW-0677">Repeat</keyword>
<evidence type="ECO:0000256" key="3">
    <source>
        <dbReference type="ARBA" id="ARBA00022737"/>
    </source>
</evidence>
<keyword evidence="11" id="KW-1185">Reference proteome</keyword>
<dbReference type="FunFam" id="3.10.50.40:FF:000006">
    <property type="entry name" value="Peptidyl-prolyl cis-trans isomerase"/>
    <property type="match status" value="1"/>
</dbReference>
<keyword evidence="6 7" id="KW-0413">Isomerase</keyword>
<evidence type="ECO:0000256" key="6">
    <source>
        <dbReference type="ARBA" id="ARBA00023235"/>
    </source>
</evidence>
<reference evidence="10 11" key="1">
    <citation type="submission" date="2019-05" db="EMBL/GenBank/DDBJ databases">
        <title>The compact genome of Giardia muris reveals important steps in the evolution of intestinal protozoan parasites.</title>
        <authorList>
            <person name="Xu F."/>
            <person name="Jimenez-Gonzalez A."/>
            <person name="Einarsson E."/>
            <person name="Astvaldsson A."/>
            <person name="Peirasmaki D."/>
            <person name="Eckmann L."/>
            <person name="Andersson J.O."/>
            <person name="Svard S.G."/>
            <person name="Jerlstrom-Hultqvist J."/>
        </authorList>
    </citation>
    <scope>NUCLEOTIDE SEQUENCE [LARGE SCALE GENOMIC DNA]</scope>
    <source>
        <strain evidence="10 11">Roberts-Thomson</strain>
    </source>
</reference>
<keyword evidence="4" id="KW-0802">TPR repeat</keyword>
<dbReference type="PANTHER" id="PTHR46512:SF9">
    <property type="entry name" value="PEPTIDYLPROLYL ISOMERASE"/>
    <property type="match status" value="1"/>
</dbReference>
<dbReference type="InterPro" id="IPR050754">
    <property type="entry name" value="FKBP4/5/8-like"/>
</dbReference>
<dbReference type="OrthoDB" id="1902587at2759"/>
<dbReference type="Gene3D" id="3.10.50.40">
    <property type="match status" value="1"/>
</dbReference>
<sequence length="342" mass="37761">MPCDCGHEHEHEHAAPEGVTEVFEPTFRNDEDRGVYDRARAEPGAQDVTGGKGAIIRQTLQPAPADADVCPEADASVTVHYTGKLADGTVFDSSVTRGTPFTFDIGNGSVIRGWDQGVPGMRVGEKALLTIVSDYAYGKAGSGSIPSDALLQFEIELIDFEEKDHEYPGTNEEKLAAAKVRQELGNKYFKEGKLGKAAAKYDKGTQLLEYFFDPAPELEEERVVLRATLFSNWAIVLFKQEKYADSCGRAREGIKLLEEKEERRAANHPLLFKLYMRVARGAMHAARYQEAKGFFEMARDLGLGDDKNGEAEKELAKCEARIAAEERQKAGLYRRMMGGISG</sequence>
<evidence type="ECO:0000313" key="10">
    <source>
        <dbReference type="EMBL" id="TNJ27058.1"/>
    </source>
</evidence>
<evidence type="ECO:0000313" key="11">
    <source>
        <dbReference type="Proteomes" id="UP000315496"/>
    </source>
</evidence>
<dbReference type="PROSITE" id="PS50059">
    <property type="entry name" value="FKBP_PPIASE"/>
    <property type="match status" value="1"/>
</dbReference>
<feature type="coiled-coil region" evidence="8">
    <location>
        <begin position="308"/>
        <end position="335"/>
    </location>
</feature>
<gene>
    <name evidence="10" type="ORF">GMRT_14152</name>
</gene>
<evidence type="ECO:0000259" key="9">
    <source>
        <dbReference type="PROSITE" id="PS50059"/>
    </source>
</evidence>
<dbReference type="Proteomes" id="UP000315496">
    <property type="component" value="Chromosome 4"/>
</dbReference>
<dbReference type="SUPFAM" id="SSF54534">
    <property type="entry name" value="FKBP-like"/>
    <property type="match status" value="1"/>
</dbReference>
<comment type="catalytic activity">
    <reaction evidence="1 7">
        <text>[protein]-peptidylproline (omega=180) = [protein]-peptidylproline (omega=0)</text>
        <dbReference type="Rhea" id="RHEA:16237"/>
        <dbReference type="Rhea" id="RHEA-COMP:10747"/>
        <dbReference type="Rhea" id="RHEA-COMP:10748"/>
        <dbReference type="ChEBI" id="CHEBI:83833"/>
        <dbReference type="ChEBI" id="CHEBI:83834"/>
        <dbReference type="EC" id="5.2.1.8"/>
    </reaction>
</comment>
<feature type="domain" description="PPIase FKBP-type" evidence="9">
    <location>
        <begin position="74"/>
        <end position="161"/>
    </location>
</feature>
<keyword evidence="8" id="KW-0175">Coiled coil</keyword>
<dbReference type="InterPro" id="IPR046357">
    <property type="entry name" value="PPIase_dom_sf"/>
</dbReference>
<evidence type="ECO:0000256" key="7">
    <source>
        <dbReference type="PROSITE-ProRule" id="PRU00277"/>
    </source>
</evidence>
<dbReference type="EC" id="5.2.1.8" evidence="2 7"/>
<dbReference type="Gene3D" id="1.25.40.10">
    <property type="entry name" value="Tetratricopeptide repeat domain"/>
    <property type="match status" value="1"/>
</dbReference>
<evidence type="ECO:0000256" key="2">
    <source>
        <dbReference type="ARBA" id="ARBA00013194"/>
    </source>
</evidence>
<evidence type="ECO:0000256" key="4">
    <source>
        <dbReference type="ARBA" id="ARBA00022803"/>
    </source>
</evidence>
<evidence type="ECO:0000256" key="5">
    <source>
        <dbReference type="ARBA" id="ARBA00023110"/>
    </source>
</evidence>
<evidence type="ECO:0000256" key="1">
    <source>
        <dbReference type="ARBA" id="ARBA00000971"/>
    </source>
</evidence>
<dbReference type="InterPro" id="IPR001179">
    <property type="entry name" value="PPIase_FKBP_dom"/>
</dbReference>
<dbReference type="PANTHER" id="PTHR46512">
    <property type="entry name" value="PEPTIDYLPROLYL ISOMERASE"/>
    <property type="match status" value="1"/>
</dbReference>
<comment type="caution">
    <text evidence="10">The sequence shown here is derived from an EMBL/GenBank/DDBJ whole genome shotgun (WGS) entry which is preliminary data.</text>
</comment>
<dbReference type="GO" id="GO:0003755">
    <property type="term" value="F:peptidyl-prolyl cis-trans isomerase activity"/>
    <property type="evidence" value="ECO:0007669"/>
    <property type="project" value="UniProtKB-KW"/>
</dbReference>